<accession>A0A223VZP0</accession>
<dbReference type="Gene3D" id="3.40.50.11780">
    <property type="match status" value="2"/>
</dbReference>
<evidence type="ECO:0000313" key="2">
    <source>
        <dbReference type="Proteomes" id="UP000226396"/>
    </source>
</evidence>
<sequence length="838" mass="91520">MTLYGSPGVYARETDGTLTTPAGSTRAGAFAGNFAWGPADEAVLTSDPDDLVAKWFKPNDRNFKDWFIAHEYLSESADLMLTRVLGAGARNAIVGGNGSGLTVDINALNGEVTSVAVNEGGSGYNVGDILEIDTGEIAAEIRVSEITNVGEVAELILLSNGTGYVSASAVDTIVRNAFLVKNDYDFEDGSTELPTAIARFPGALGNNVGLSLLRASEFYGSYYQDRFIVPPSADIAVFEIANVSRGDAQVTFELPQSFVGRKDVVVTFNGAEISEGALPGEWTVGRDSSGAVNSRVLTVKTSVETFPEPANVTDQYTLANSANLDLFSAVVFADDQKLTPRFDGTGIVPKGYFDIDVDTKTLYVGSKFTHLSGDGVTKVFNIVTSDTVDVTDLIVYVGGTKFGSAASADFDTLKVGVTAVTGGYQITFPEQFIPVRAQNNITVKWNFDSDLSVILGVPSVAQPLRAFTNQTEVHAVVFDHTGLISGEKDSVLESYRFLSRDPEAKNEDGTSNYYVQSINERSSWIRIPGEVSAWGDWKLGNGSDGDAPGVAQYLEAYEVFRSREDYEVTYVIDPVVNSVLALGLLDITGSREDAVSFIGMPASATVNNKGNELRDVLAYNNTLISTSYGTINFTWLYLFDRWNNKYRWVPSTGTDAGMYAKTHSEINMWNVPGGYNRGFYRRALKVSWLPKEKERDQLFANRINYAVKEKGLGNLLLTQKTMLKKESIFADMNVRFLSIHIKKISVETLKFVINEINDEVTRTQVRNALNPALALIKGARGLEEYKVKCDDKNNPPEVRRQKILKVGMYLKPNTLVEGVDLNLIYTPAGVSFEEIVVS</sequence>
<proteinExistence type="predicted"/>
<organism evidence="1 2">
    <name type="scientific">Agrobacterium phage Atu_ph04</name>
    <dbReference type="NCBI Taxonomy" id="2024263"/>
    <lineage>
        <taxon>Viruses</taxon>
        <taxon>Duplodnaviria</taxon>
        <taxon>Heunggongvirae</taxon>
        <taxon>Uroviricota</taxon>
        <taxon>Caudoviricetes</taxon>
        <taxon>Pootjesviridae</taxon>
        <taxon>Rollinsvirus</taxon>
        <taxon>Rollinsvirus ph04</taxon>
    </lineage>
</organism>
<dbReference type="RefSeq" id="YP_010662958.1">
    <property type="nucleotide sequence ID" value="NC_070890.1"/>
</dbReference>
<dbReference type="KEGG" id="vg:77938975"/>
<name>A0A223VZP0_9CAUD</name>
<dbReference type="GeneID" id="77938975"/>
<dbReference type="Proteomes" id="UP000226396">
    <property type="component" value="Segment"/>
</dbReference>
<keyword evidence="2" id="KW-1185">Reference proteome</keyword>
<dbReference type="EMBL" id="MF403007">
    <property type="protein sequence ID" value="ASV44630.1"/>
    <property type="molecule type" value="Genomic_DNA"/>
</dbReference>
<evidence type="ECO:0000313" key="1">
    <source>
        <dbReference type="EMBL" id="ASV44630.1"/>
    </source>
</evidence>
<reference evidence="1 2" key="1">
    <citation type="submission" date="2017-06" db="EMBL/GenBank/DDBJ databases">
        <authorList>
            <person name="Kim H.J."/>
            <person name="Triplett B.A."/>
        </authorList>
    </citation>
    <scope>NUCLEOTIDE SEQUENCE [LARGE SCALE GENOMIC DNA]</scope>
</reference>
<protein>
    <submittedName>
        <fullName evidence="1">Tail sheath</fullName>
    </submittedName>
</protein>